<proteinExistence type="inferred from homology"/>
<evidence type="ECO:0000256" key="10">
    <source>
        <dbReference type="ARBA" id="ARBA00023163"/>
    </source>
</evidence>
<evidence type="ECO:0000256" key="8">
    <source>
        <dbReference type="ARBA" id="ARBA00023015"/>
    </source>
</evidence>
<accession>A0A1Y1KCK8</accession>
<dbReference type="GO" id="GO:0005759">
    <property type="term" value="C:mitochondrial matrix"/>
    <property type="evidence" value="ECO:0007669"/>
    <property type="project" value="TreeGrafter"/>
</dbReference>
<evidence type="ECO:0000256" key="4">
    <source>
        <dbReference type="ARBA" id="ARBA00022679"/>
    </source>
</evidence>
<evidence type="ECO:0000256" key="3">
    <source>
        <dbReference type="ARBA" id="ARBA00022603"/>
    </source>
</evidence>
<evidence type="ECO:0000256" key="9">
    <source>
        <dbReference type="ARBA" id="ARBA00023128"/>
    </source>
</evidence>
<keyword evidence="7" id="KW-0809">Transit peptide</keyword>
<keyword evidence="14" id="KW-1185">Reference proteome</keyword>
<evidence type="ECO:0000256" key="1">
    <source>
        <dbReference type="ARBA" id="ARBA00004173"/>
    </source>
</evidence>
<keyword evidence="10" id="KW-0804">Transcription</keyword>
<dbReference type="InterPro" id="IPR029063">
    <property type="entry name" value="SAM-dependent_MTases_sf"/>
</dbReference>
<dbReference type="FunCoup" id="A0A1Y1KCK8">
    <property type="interactions" value="348"/>
</dbReference>
<evidence type="ECO:0000256" key="7">
    <source>
        <dbReference type="ARBA" id="ARBA00022946"/>
    </source>
</evidence>
<dbReference type="EC" id="2.1.1.-" evidence="11"/>
<dbReference type="PANTHER" id="PTHR11727:SF13">
    <property type="entry name" value="DIMETHYLADENOSINE TRANSFERASE 2, MITOCHONDRIAL"/>
    <property type="match status" value="1"/>
</dbReference>
<evidence type="ECO:0000313" key="14">
    <source>
        <dbReference type="Proteomes" id="UP000327044"/>
    </source>
</evidence>
<keyword evidence="3 11" id="KW-0489">Methyltransferase</keyword>
<dbReference type="GO" id="GO:0000179">
    <property type="term" value="F:rRNA (adenine-N6,N6-)-dimethyltransferase activity"/>
    <property type="evidence" value="ECO:0007669"/>
    <property type="project" value="TreeGrafter"/>
</dbReference>
<keyword evidence="5 11" id="KW-0949">S-adenosyl-L-methionine</keyword>
<comment type="subcellular location">
    <subcellularLocation>
        <location evidence="1">Mitochondrion</location>
    </subcellularLocation>
</comment>
<name>A0A1Y1KCK8_PHOPY</name>
<keyword evidence="8" id="KW-0805">Transcription regulation</keyword>
<keyword evidence="4 11" id="KW-0808">Transferase</keyword>
<keyword evidence="9" id="KW-0496">Mitochondrion</keyword>
<dbReference type="AlphaFoldDB" id="A0A1Y1KCK8"/>
<reference evidence="12" key="1">
    <citation type="journal article" date="2016" name="Sci. Rep.">
        <title>Molecular characterization of firefly nuptial gifts: a multi-omics approach sheds light on postcopulatory sexual selection.</title>
        <authorList>
            <person name="Al-Wathiqui N."/>
            <person name="Fallon T.R."/>
            <person name="South A."/>
            <person name="Weng J.K."/>
            <person name="Lewis S.M."/>
        </authorList>
    </citation>
    <scope>NUCLEOTIDE SEQUENCE</scope>
</reference>
<dbReference type="InParanoid" id="A0A1Y1KCK8"/>
<reference evidence="13" key="3">
    <citation type="submission" date="2019-08" db="EMBL/GenBank/DDBJ databases">
        <authorList>
            <consortium name="Photinus pyralis genome working group"/>
            <person name="Fallon T.R."/>
            <person name="Sander Lower S.E."/>
            <person name="Weng J.-K."/>
        </authorList>
    </citation>
    <scope>NUCLEOTIDE SEQUENCE</scope>
    <source>
        <strain evidence="13">1611_PpyrPB1</strain>
        <tissue evidence="13">Whole body</tissue>
    </source>
</reference>
<dbReference type="Pfam" id="PF00398">
    <property type="entry name" value="RrnaAD"/>
    <property type="match status" value="1"/>
</dbReference>
<keyword evidence="6" id="KW-0694">RNA-binding</keyword>
<dbReference type="InterPro" id="IPR001737">
    <property type="entry name" value="KsgA/Erm"/>
</dbReference>
<evidence type="ECO:0000256" key="5">
    <source>
        <dbReference type="ARBA" id="ARBA00022691"/>
    </source>
</evidence>
<dbReference type="GO" id="GO:0006391">
    <property type="term" value="P:transcription initiation at mitochondrial promoter"/>
    <property type="evidence" value="ECO:0007669"/>
    <property type="project" value="TreeGrafter"/>
</dbReference>
<evidence type="ECO:0000256" key="2">
    <source>
        <dbReference type="ARBA" id="ARBA00022552"/>
    </source>
</evidence>
<comment type="similarity">
    <text evidence="11">Belongs to the class I-like SAM-binding methyltransferase superfamily. rRNA adenine N(6)-methyltransferase family.</text>
</comment>
<dbReference type="SUPFAM" id="SSF53335">
    <property type="entry name" value="S-adenosyl-L-methionine-dependent methyltransferases"/>
    <property type="match status" value="1"/>
</dbReference>
<evidence type="ECO:0000313" key="12">
    <source>
        <dbReference type="EMBL" id="JAV58131.1"/>
    </source>
</evidence>
<keyword evidence="2 11" id="KW-0698">rRNA processing</keyword>
<dbReference type="PIRSF" id="PIRSF027833">
    <property type="entry name" value="MtTFB2"/>
    <property type="match status" value="1"/>
</dbReference>
<dbReference type="EMBL" id="VVIM01000001">
    <property type="protein sequence ID" value="KAB0803389.1"/>
    <property type="molecule type" value="Genomic_DNA"/>
</dbReference>
<dbReference type="GO" id="GO:0034246">
    <property type="term" value="F:mitochondrial transcription factor activity"/>
    <property type="evidence" value="ECO:0007669"/>
    <property type="project" value="TreeGrafter"/>
</dbReference>
<reference evidence="13 14" key="2">
    <citation type="journal article" date="2018" name="Elife">
        <title>Firefly genomes illuminate parallel origins of bioluminescence in beetles.</title>
        <authorList>
            <person name="Fallon T.R."/>
            <person name="Lower S.E."/>
            <person name="Chang C.H."/>
            <person name="Bessho-Uehara M."/>
            <person name="Martin G.J."/>
            <person name="Bewick A.J."/>
            <person name="Behringer M."/>
            <person name="Debat H.J."/>
            <person name="Wong I."/>
            <person name="Day J.C."/>
            <person name="Suvorov A."/>
            <person name="Silva C.J."/>
            <person name="Stanger-Hall K.F."/>
            <person name="Hall D.W."/>
            <person name="Schmitz R.J."/>
            <person name="Nelson D.R."/>
            <person name="Lewis S.M."/>
            <person name="Shigenobu S."/>
            <person name="Bybee S.M."/>
            <person name="Larracuente A.M."/>
            <person name="Oba Y."/>
            <person name="Weng J.K."/>
        </authorList>
    </citation>
    <scope>NUCLEOTIDE SEQUENCE [LARGE SCALE GENOMIC DNA]</scope>
    <source>
        <strain evidence="13">1611_PpyrPB1</strain>
        <tissue evidence="13">Whole body</tissue>
    </source>
</reference>
<sequence>MQSAHTLLCKQTIKYRSFAMSAVSTPAPRTRRKASPMSDSYSARIQRHFKETYELSLIKRHIPQKYFVQNRQHILRHSYLMNKLFAKDIVNRIWPYLKDQVICETNVGLGLITTELIKRGVENVRVYEVCPEFRKHLRTLVHFPLRMEIFARDLYNINALLYFDRHDKADRAHRMLDGLPTRHWNEASSLTIIGPMPNLNFIRYLTRAIALQDEFLLYGRPQVFALVQPEDYHCLSATPEMSLVVYRTTSILFQLFFNYQVLHKYCKKSFLPWRNVPVKFEQPEDENVLLMKIIPKKQLPVSTEYLPHLFYFVIDGFKRGHQKVIPTMEKWVPGIGTTLIVPPQKYKTHFANSIDIFTEFRELRPSEILQLFLIMLEHPDFHASPFIPMMESHLVKDETIDSDLVESDDKLSDIILDEKS</sequence>
<dbReference type="Proteomes" id="UP000327044">
    <property type="component" value="Unassembled WGS sequence"/>
</dbReference>
<gene>
    <name evidence="13" type="ORF">PPYR_00359</name>
</gene>
<dbReference type="OrthoDB" id="9895503at2759"/>
<dbReference type="Gene3D" id="3.40.50.150">
    <property type="entry name" value="Vaccinia Virus protein VP39"/>
    <property type="match status" value="1"/>
</dbReference>
<protein>
    <recommendedName>
        <fullName evidence="11">rRNA adenine N(6)-methyltransferase</fullName>
        <ecNumber evidence="11">2.1.1.-</ecNumber>
    </recommendedName>
</protein>
<dbReference type="PANTHER" id="PTHR11727">
    <property type="entry name" value="DIMETHYLADENOSINE TRANSFERASE"/>
    <property type="match status" value="1"/>
</dbReference>
<dbReference type="GO" id="GO:0003723">
    <property type="term" value="F:RNA binding"/>
    <property type="evidence" value="ECO:0007669"/>
    <property type="project" value="UniProtKB-KW"/>
</dbReference>
<evidence type="ECO:0000256" key="6">
    <source>
        <dbReference type="ARBA" id="ARBA00022884"/>
    </source>
</evidence>
<dbReference type="EMBL" id="GEZM01088526">
    <property type="protein sequence ID" value="JAV58131.1"/>
    <property type="molecule type" value="Transcribed_RNA"/>
</dbReference>
<evidence type="ECO:0000256" key="11">
    <source>
        <dbReference type="RuleBase" id="RU362106"/>
    </source>
</evidence>
<organism evidence="12">
    <name type="scientific">Photinus pyralis</name>
    <name type="common">Common eastern firefly</name>
    <name type="synonym">Lampyris pyralis</name>
    <dbReference type="NCBI Taxonomy" id="7054"/>
    <lineage>
        <taxon>Eukaryota</taxon>
        <taxon>Metazoa</taxon>
        <taxon>Ecdysozoa</taxon>
        <taxon>Arthropoda</taxon>
        <taxon>Hexapoda</taxon>
        <taxon>Insecta</taxon>
        <taxon>Pterygota</taxon>
        <taxon>Neoptera</taxon>
        <taxon>Endopterygota</taxon>
        <taxon>Coleoptera</taxon>
        <taxon>Polyphaga</taxon>
        <taxon>Elateriformia</taxon>
        <taxon>Elateroidea</taxon>
        <taxon>Lampyridae</taxon>
        <taxon>Lampyrinae</taxon>
        <taxon>Photinus</taxon>
    </lineage>
</organism>
<evidence type="ECO:0000313" key="13">
    <source>
        <dbReference type="EMBL" id="KAB0803389.1"/>
    </source>
</evidence>